<feature type="domain" description="Uncharacterized GPI-anchored protein At5g19230-like" evidence="3">
    <location>
        <begin position="34"/>
        <end position="156"/>
    </location>
</feature>
<proteinExistence type="predicted"/>
<dbReference type="Pfam" id="PF25884">
    <property type="entry name" value="At5g19230"/>
    <property type="match status" value="1"/>
</dbReference>
<dbReference type="InterPro" id="IPR045285">
    <property type="entry name" value="At5g19230-like"/>
</dbReference>
<sequence>MASLLQLSTLSFFLVALSILFTSTPVHCDDAAEDDDLLQGLNSYRTARNLSTLVKNDKAECLAEELAGELEHQPCTAAVPATPQLQLANYPSILKKCKIDINYTRDGVIMQVCVPHRVPTLVLTNFTQSHYSRYLNDSKFTGVGVGSEDDWVVAVLSTNGIEGSFSGASRAAMELGLMMLSPCLVALLLGLFVGMNSKFNLGLKLGQKTRPNLVRADLGRTRLKKPEMAPKPKFRWAYLSLTDSEKPKMAQA</sequence>
<evidence type="ECO:0000259" key="3">
    <source>
        <dbReference type="Pfam" id="PF25884"/>
    </source>
</evidence>
<name>A5BLA0_VITVI</name>
<feature type="transmembrane region" description="Helical" evidence="1">
    <location>
        <begin position="175"/>
        <end position="195"/>
    </location>
</feature>
<feature type="chain" id="PRO_5002678586" description="Uncharacterized GPI-anchored protein At5g19230-like domain-containing protein" evidence="2">
    <location>
        <begin position="29"/>
        <end position="252"/>
    </location>
</feature>
<dbReference type="PANTHER" id="PTHR33976:SF2">
    <property type="entry name" value="GLYCOPROTEIN MEMBRANE GPI-ANCHORED"/>
    <property type="match status" value="1"/>
</dbReference>
<evidence type="ECO:0000313" key="4">
    <source>
        <dbReference type="EMBL" id="CAN77026.1"/>
    </source>
</evidence>
<dbReference type="EMBL" id="AM463419">
    <property type="protein sequence ID" value="CAN77026.1"/>
    <property type="molecule type" value="Genomic_DNA"/>
</dbReference>
<reference evidence="4" key="1">
    <citation type="journal article" date="2007" name="PLoS ONE">
        <title>The first genome sequence of an elite grapevine cultivar (Pinot noir Vitis vinifera L.): coping with a highly heterozygous genome.</title>
        <authorList>
            <person name="Velasco R."/>
            <person name="Zharkikh A."/>
            <person name="Troggio M."/>
            <person name="Cartwright D.A."/>
            <person name="Cestaro A."/>
            <person name="Pruss D."/>
            <person name="Pindo M."/>
            <person name="FitzGerald L.M."/>
            <person name="Vezzulli S."/>
            <person name="Reid J."/>
            <person name="Malacarne G."/>
            <person name="Iliev D."/>
            <person name="Coppola G."/>
            <person name="Wardell B."/>
            <person name="Micheletti D."/>
            <person name="Macalma T."/>
            <person name="Facci M."/>
            <person name="Mitchell J.T."/>
            <person name="Perazzolli M."/>
            <person name="Eldredge G."/>
            <person name="Gatto P."/>
            <person name="Oyzerski R."/>
            <person name="Moretto M."/>
            <person name="Gutin N."/>
            <person name="Stefanini M."/>
            <person name="Chen Y."/>
            <person name="Segala C."/>
            <person name="Davenport C."/>
            <person name="Dematte L."/>
            <person name="Mraz A."/>
            <person name="Battilana J."/>
            <person name="Stormo K."/>
            <person name="Costa F."/>
            <person name="Tao Q."/>
            <person name="Si-Ammour A."/>
            <person name="Harkins T."/>
            <person name="Lackey A."/>
            <person name="Perbost C."/>
            <person name="Taillon B."/>
            <person name="Stella A."/>
            <person name="Solovyev V."/>
            <person name="Fawcett J.A."/>
            <person name="Sterck L."/>
            <person name="Vandepoele K."/>
            <person name="Grando S.M."/>
            <person name="Toppo S."/>
            <person name="Moser C."/>
            <person name="Lanchbury J."/>
            <person name="Bogden R."/>
            <person name="Skolnick M."/>
            <person name="Sgaramella V."/>
            <person name="Bhatnagar S.K."/>
            <person name="Fontana P."/>
            <person name="Gutin A."/>
            <person name="Van de Peer Y."/>
            <person name="Salamini F."/>
            <person name="Viola R."/>
        </authorList>
    </citation>
    <scope>NUCLEOTIDE SEQUENCE</scope>
</reference>
<evidence type="ECO:0000256" key="1">
    <source>
        <dbReference type="SAM" id="Phobius"/>
    </source>
</evidence>
<protein>
    <recommendedName>
        <fullName evidence="3">Uncharacterized GPI-anchored protein At5g19230-like domain-containing protein</fullName>
    </recommendedName>
</protein>
<gene>
    <name evidence="4" type="ORF">VITISV_015337</name>
</gene>
<keyword evidence="1" id="KW-0812">Transmembrane</keyword>
<evidence type="ECO:0000256" key="2">
    <source>
        <dbReference type="SAM" id="SignalP"/>
    </source>
</evidence>
<accession>A5BLA0</accession>
<keyword evidence="2" id="KW-0732">Signal</keyword>
<dbReference type="ExpressionAtlas" id="A5BLA0">
    <property type="expression patterns" value="baseline and differential"/>
</dbReference>
<keyword evidence="1" id="KW-1133">Transmembrane helix</keyword>
<dbReference type="PANTHER" id="PTHR33976">
    <property type="entry name" value="OS07G0645000 PROTEIN"/>
    <property type="match status" value="1"/>
</dbReference>
<organism evidence="4">
    <name type="scientific">Vitis vinifera</name>
    <name type="common">Grape</name>
    <dbReference type="NCBI Taxonomy" id="29760"/>
    <lineage>
        <taxon>Eukaryota</taxon>
        <taxon>Viridiplantae</taxon>
        <taxon>Streptophyta</taxon>
        <taxon>Embryophyta</taxon>
        <taxon>Tracheophyta</taxon>
        <taxon>Spermatophyta</taxon>
        <taxon>Magnoliopsida</taxon>
        <taxon>eudicotyledons</taxon>
        <taxon>Gunneridae</taxon>
        <taxon>Pentapetalae</taxon>
        <taxon>rosids</taxon>
        <taxon>Vitales</taxon>
        <taxon>Vitaceae</taxon>
        <taxon>Viteae</taxon>
        <taxon>Vitis</taxon>
    </lineage>
</organism>
<dbReference type="InterPro" id="IPR059083">
    <property type="entry name" value="At5g19230_dom"/>
</dbReference>
<feature type="signal peptide" evidence="2">
    <location>
        <begin position="1"/>
        <end position="28"/>
    </location>
</feature>
<keyword evidence="1" id="KW-0472">Membrane</keyword>
<dbReference type="AlphaFoldDB" id="A5BLA0"/>